<protein>
    <submittedName>
        <fullName evidence="7">Uncharacterized protein</fullName>
    </submittedName>
</protein>
<dbReference type="Proteomes" id="UP001189429">
    <property type="component" value="Unassembled WGS sequence"/>
</dbReference>
<dbReference type="InterPro" id="IPR055480">
    <property type="entry name" value="NAD-GDH_N"/>
</dbReference>
<feature type="domain" description="NAD-specific glutamate dehydrogenase second" evidence="6">
    <location>
        <begin position="220"/>
        <end position="403"/>
    </location>
</feature>
<dbReference type="Pfam" id="PF23152">
    <property type="entry name" value="GDH_2nd"/>
    <property type="match status" value="1"/>
</dbReference>
<dbReference type="SMART" id="SM00248">
    <property type="entry name" value="ANK"/>
    <property type="match status" value="2"/>
</dbReference>
<dbReference type="SUPFAM" id="SSF48403">
    <property type="entry name" value="Ankyrin repeat"/>
    <property type="match status" value="1"/>
</dbReference>
<dbReference type="InterPro" id="IPR036770">
    <property type="entry name" value="Ankyrin_rpt-contain_sf"/>
</dbReference>
<feature type="compositionally biased region" description="Basic and acidic residues" evidence="3">
    <location>
        <begin position="855"/>
        <end position="865"/>
    </location>
</feature>
<evidence type="ECO:0000256" key="1">
    <source>
        <dbReference type="ARBA" id="ARBA00023002"/>
    </source>
</evidence>
<feature type="repeat" description="ANK" evidence="2">
    <location>
        <begin position="19"/>
        <end position="41"/>
    </location>
</feature>
<feature type="compositionally biased region" description="Basic and acidic residues" evidence="3">
    <location>
        <begin position="783"/>
        <end position="794"/>
    </location>
</feature>
<comment type="caution">
    <text evidence="7">The sequence shown here is derived from an EMBL/GenBank/DDBJ whole genome shotgun (WGS) entry which is preliminary data.</text>
</comment>
<evidence type="ECO:0000256" key="3">
    <source>
        <dbReference type="SAM" id="MobiDB-lite"/>
    </source>
</evidence>
<evidence type="ECO:0000259" key="5">
    <source>
        <dbReference type="Pfam" id="PF23147"/>
    </source>
</evidence>
<name>A0ABN9SJQ3_9DINO</name>
<feature type="region of interest" description="Disordered" evidence="3">
    <location>
        <begin position="751"/>
        <end position="870"/>
    </location>
</feature>
<organism evidence="7 8">
    <name type="scientific">Prorocentrum cordatum</name>
    <dbReference type="NCBI Taxonomy" id="2364126"/>
    <lineage>
        <taxon>Eukaryota</taxon>
        <taxon>Sar</taxon>
        <taxon>Alveolata</taxon>
        <taxon>Dinophyceae</taxon>
        <taxon>Prorocentrales</taxon>
        <taxon>Prorocentraceae</taxon>
        <taxon>Prorocentrum</taxon>
    </lineage>
</organism>
<dbReference type="PROSITE" id="PS50297">
    <property type="entry name" value="ANK_REP_REGION"/>
    <property type="match status" value="1"/>
</dbReference>
<evidence type="ECO:0000256" key="2">
    <source>
        <dbReference type="PROSITE-ProRule" id="PRU00023"/>
    </source>
</evidence>
<dbReference type="Pfam" id="PF12796">
    <property type="entry name" value="Ank_2"/>
    <property type="match status" value="1"/>
</dbReference>
<keyword evidence="1" id="KW-0560">Oxidoreductase</keyword>
<dbReference type="InterPro" id="IPR046346">
    <property type="entry name" value="Aminoacid_DH-like_N_sf"/>
</dbReference>
<keyword evidence="2" id="KW-0040">ANK repeat</keyword>
<dbReference type="InterPro" id="IPR056365">
    <property type="entry name" value="NAD-GDH_2nd"/>
</dbReference>
<reference evidence="7" key="1">
    <citation type="submission" date="2023-10" db="EMBL/GenBank/DDBJ databases">
        <authorList>
            <person name="Chen Y."/>
            <person name="Shah S."/>
            <person name="Dougan E. K."/>
            <person name="Thang M."/>
            <person name="Chan C."/>
        </authorList>
    </citation>
    <scope>NUCLEOTIDE SEQUENCE [LARGE SCALE GENOMIC DNA]</scope>
</reference>
<feature type="compositionally biased region" description="Basic residues" evidence="3">
    <location>
        <begin position="812"/>
        <end position="822"/>
    </location>
</feature>
<dbReference type="Gene3D" id="1.25.40.20">
    <property type="entry name" value="Ankyrin repeat-containing domain"/>
    <property type="match status" value="1"/>
</dbReference>
<dbReference type="PROSITE" id="PS50088">
    <property type="entry name" value="ANK_REPEAT"/>
    <property type="match status" value="1"/>
</dbReference>
<proteinExistence type="predicted"/>
<dbReference type="Pfam" id="PF05088">
    <property type="entry name" value="Bac_GDH_CD"/>
    <property type="match status" value="1"/>
</dbReference>
<feature type="domain" description="NAD-dependent glutamate dehydrogenase N-terminal" evidence="5">
    <location>
        <begin position="110"/>
        <end position="168"/>
    </location>
</feature>
<evidence type="ECO:0000313" key="8">
    <source>
        <dbReference type="Proteomes" id="UP001189429"/>
    </source>
</evidence>
<dbReference type="InterPro" id="IPR028971">
    <property type="entry name" value="NAD-GDH_cat"/>
</dbReference>
<dbReference type="SUPFAM" id="SSF53223">
    <property type="entry name" value="Aminoacid dehydrogenase-like, N-terminal domain"/>
    <property type="match status" value="1"/>
</dbReference>
<dbReference type="EMBL" id="CAUYUJ010011525">
    <property type="protein sequence ID" value="CAK0831951.1"/>
    <property type="molecule type" value="Genomic_DNA"/>
</dbReference>
<dbReference type="PANTHER" id="PTHR11606:SF39">
    <property type="entry name" value="GLUTAMATE_PHENYLALANINE_LEUCINE_VALINE_L-TRYPTOPHAN DEHYDROGENASE C-TERMINAL DOMAIN-CONTAINING PROTEIN"/>
    <property type="match status" value="1"/>
</dbReference>
<feature type="compositionally biased region" description="Basic and acidic residues" evidence="3">
    <location>
        <begin position="751"/>
        <end position="764"/>
    </location>
</feature>
<feature type="compositionally biased region" description="Basic residues" evidence="3">
    <location>
        <begin position="765"/>
        <end position="776"/>
    </location>
</feature>
<gene>
    <name evidence="7" type="ORF">PCOR1329_LOCUS30159</name>
</gene>
<evidence type="ECO:0000259" key="6">
    <source>
        <dbReference type="Pfam" id="PF23152"/>
    </source>
</evidence>
<dbReference type="Pfam" id="PF23147">
    <property type="entry name" value="GDH2_N"/>
    <property type="match status" value="1"/>
</dbReference>
<evidence type="ECO:0000313" key="7">
    <source>
        <dbReference type="EMBL" id="CAK0831951.1"/>
    </source>
</evidence>
<dbReference type="InterPro" id="IPR002110">
    <property type="entry name" value="Ankyrin_rpt"/>
</dbReference>
<evidence type="ECO:0000259" key="4">
    <source>
        <dbReference type="Pfam" id="PF05088"/>
    </source>
</evidence>
<feature type="domain" description="NAD-glutamate dehydrogenase catalytic" evidence="4">
    <location>
        <begin position="531"/>
        <end position="624"/>
    </location>
</feature>
<accession>A0ABN9SJQ3</accession>
<sequence length="911" mass="102974">MRSLVRAEPSAANAGTPYDRRTPLHLAAAKGNTEMVRFLMEECGANLQRDRFGLLPIHDAVENGHNEVRRFLQGRSLGEEAFSSDACARRRLPSGSYMNADGCAVLSPSQENMSTVFELIVKEGIFSYNTVHAEVQHFFKGLGLHPIYFEHFTPLQVAKHIHCLISGQLDTNLPHAVCSSSVVAAKRVARATDNVGMMRFAFEADRGGFFLAAIDSPEPTEAQKRTEEKVAAYLEKAEPGKDNVSLTFMASVGPAFQQGKERLGIWSADRNYFDATSSISEDETSLEVLASTRFLRRKTKIAKAQYQLLMDDVVASRRSMVRVVEGSVYPGPYPGGFVLLFGTAETVGRHYGSADFLMMCHAMRFVGLTPRRFYCETFANGVITYSLFFPSAKGSDMQKLETIMYSTLLKSFPGKSLVIFNSVMQSKVSHEVGLYLLAAVKFVYQFFPKERYARQYTDLHKLLERDQASQRKLEDLYRLCMKELMAPERIYDLVQRNFGLAGRFFEDFQAIALGRKEPHFNEELAAEIDTSVTEPQDRQILRMFLTFNEGMRLTNFFTAEKSGAMSFRLDPRVVLKDRLATMYPEMPYGIYMVVGRDFYGFHVRFRDVARGGIRLVCSRTVRDYERNSATLFDECYNLALKQQFKNKDVPEGGAVGVILPDSSWPAQGGNVLQGFTSQSPVAMRSCFVRFAGWRTGLHAAREDWHLQPPEERRRAALLRARRAHQCLHGPWHHPRAEEGAPVLEGAFLQQERQERRSAAGEVRHDHRQHPHVRRRAAQGAGRGRGEHHQGADWRPHRRPGLQRDPLLEGPDHRHRGRLRRAVRPGGPQPRGIAAPGCGQGVHPRVLAAPPGQGRLPRDDRPDRRRNNYQCQTPRRVAMADRRGVPRFVPFHRLCPGGPFHALRRPPQLGVL</sequence>
<keyword evidence="8" id="KW-1185">Reference proteome</keyword>
<dbReference type="PANTHER" id="PTHR11606">
    <property type="entry name" value="GLUTAMATE DEHYDROGENASE"/>
    <property type="match status" value="1"/>
</dbReference>